<organism evidence="2 3">
    <name type="scientific">Dichanthelium oligosanthes</name>
    <dbReference type="NCBI Taxonomy" id="888268"/>
    <lineage>
        <taxon>Eukaryota</taxon>
        <taxon>Viridiplantae</taxon>
        <taxon>Streptophyta</taxon>
        <taxon>Embryophyta</taxon>
        <taxon>Tracheophyta</taxon>
        <taxon>Spermatophyta</taxon>
        <taxon>Magnoliopsida</taxon>
        <taxon>Liliopsida</taxon>
        <taxon>Poales</taxon>
        <taxon>Poaceae</taxon>
        <taxon>PACMAD clade</taxon>
        <taxon>Panicoideae</taxon>
        <taxon>Panicodae</taxon>
        <taxon>Paniceae</taxon>
        <taxon>Dichantheliinae</taxon>
        <taxon>Dichanthelium</taxon>
    </lineage>
</organism>
<dbReference type="Proteomes" id="UP000095767">
    <property type="component" value="Unassembled WGS sequence"/>
</dbReference>
<gene>
    <name evidence="2" type="ORF">BAE44_0024759</name>
</gene>
<dbReference type="AlphaFoldDB" id="A0A1E5UMY2"/>
<proteinExistence type="predicted"/>
<comment type="caution">
    <text evidence="2">The sequence shown here is derived from an EMBL/GenBank/DDBJ whole genome shotgun (WGS) entry which is preliminary data.</text>
</comment>
<feature type="compositionally biased region" description="Polar residues" evidence="1">
    <location>
        <begin position="36"/>
        <end position="45"/>
    </location>
</feature>
<protein>
    <submittedName>
        <fullName evidence="2">Uncharacterized protein</fullName>
    </submittedName>
</protein>
<dbReference type="EMBL" id="LWDX02070794">
    <property type="protein sequence ID" value="OEL14222.1"/>
    <property type="molecule type" value="Genomic_DNA"/>
</dbReference>
<evidence type="ECO:0000256" key="1">
    <source>
        <dbReference type="SAM" id="MobiDB-lite"/>
    </source>
</evidence>
<evidence type="ECO:0000313" key="2">
    <source>
        <dbReference type="EMBL" id="OEL14222.1"/>
    </source>
</evidence>
<feature type="non-terminal residue" evidence="2">
    <location>
        <position position="1"/>
    </location>
</feature>
<keyword evidence="3" id="KW-1185">Reference proteome</keyword>
<feature type="region of interest" description="Disordered" evidence="1">
    <location>
        <begin position="36"/>
        <end position="60"/>
    </location>
</feature>
<reference evidence="2 3" key="1">
    <citation type="submission" date="2016-09" db="EMBL/GenBank/DDBJ databases">
        <title>The draft genome of Dichanthelium oligosanthes: A C3 panicoid grass species.</title>
        <authorList>
            <person name="Studer A.J."/>
            <person name="Schnable J.C."/>
            <person name="Brutnell T.P."/>
        </authorList>
    </citation>
    <scope>NUCLEOTIDE SEQUENCE [LARGE SCALE GENOMIC DNA]</scope>
    <source>
        <strain evidence="3">cv. Kellogg 1175</strain>
        <tissue evidence="2">Leaf</tissue>
    </source>
</reference>
<name>A0A1E5UMY2_9POAL</name>
<feature type="non-terminal residue" evidence="2">
    <location>
        <position position="60"/>
    </location>
</feature>
<sequence length="60" mass="6790">LWFKKGSIFLKIQRSAAAMTSSSSPIRKISVRTMMMASSSPTPRTQVPLVLPSRRRRSRL</sequence>
<evidence type="ECO:0000313" key="3">
    <source>
        <dbReference type="Proteomes" id="UP000095767"/>
    </source>
</evidence>
<accession>A0A1E5UMY2</accession>